<dbReference type="Proteomes" id="UP001162992">
    <property type="component" value="Chromosome 3"/>
</dbReference>
<organism evidence="1 2">
    <name type="scientific">Diphasiastrum complanatum</name>
    <name type="common">Issler's clubmoss</name>
    <name type="synonym">Lycopodium complanatum</name>
    <dbReference type="NCBI Taxonomy" id="34168"/>
    <lineage>
        <taxon>Eukaryota</taxon>
        <taxon>Viridiplantae</taxon>
        <taxon>Streptophyta</taxon>
        <taxon>Embryophyta</taxon>
        <taxon>Tracheophyta</taxon>
        <taxon>Lycopodiopsida</taxon>
        <taxon>Lycopodiales</taxon>
        <taxon>Lycopodiaceae</taxon>
        <taxon>Lycopodioideae</taxon>
        <taxon>Diphasiastrum</taxon>
    </lineage>
</organism>
<gene>
    <name evidence="1" type="ORF">O6H91_03G067400</name>
</gene>
<dbReference type="EMBL" id="CM055094">
    <property type="protein sequence ID" value="KAJ7562382.1"/>
    <property type="molecule type" value="Genomic_DNA"/>
</dbReference>
<name>A0ACC2E7Z6_DIPCM</name>
<reference evidence="2" key="1">
    <citation type="journal article" date="2024" name="Proc. Natl. Acad. Sci. U.S.A.">
        <title>Extraordinary preservation of gene collinearity over three hundred million years revealed in homosporous lycophytes.</title>
        <authorList>
            <person name="Li C."/>
            <person name="Wickell D."/>
            <person name="Kuo L.Y."/>
            <person name="Chen X."/>
            <person name="Nie B."/>
            <person name="Liao X."/>
            <person name="Peng D."/>
            <person name="Ji J."/>
            <person name="Jenkins J."/>
            <person name="Williams M."/>
            <person name="Shu S."/>
            <person name="Plott C."/>
            <person name="Barry K."/>
            <person name="Rajasekar S."/>
            <person name="Grimwood J."/>
            <person name="Han X."/>
            <person name="Sun S."/>
            <person name="Hou Z."/>
            <person name="He W."/>
            <person name="Dai G."/>
            <person name="Sun C."/>
            <person name="Schmutz J."/>
            <person name="Leebens-Mack J.H."/>
            <person name="Li F.W."/>
            <person name="Wang L."/>
        </authorList>
    </citation>
    <scope>NUCLEOTIDE SEQUENCE [LARGE SCALE GENOMIC DNA]</scope>
    <source>
        <strain evidence="2">cv. PW_Plant_1</strain>
    </source>
</reference>
<evidence type="ECO:0000313" key="2">
    <source>
        <dbReference type="Proteomes" id="UP001162992"/>
    </source>
</evidence>
<comment type="caution">
    <text evidence="1">The sequence shown here is derived from an EMBL/GenBank/DDBJ whole genome shotgun (WGS) entry which is preliminary data.</text>
</comment>
<keyword evidence="2" id="KW-1185">Reference proteome</keyword>
<protein>
    <submittedName>
        <fullName evidence="1">Uncharacterized protein</fullName>
    </submittedName>
</protein>
<accession>A0ACC2E7Z6</accession>
<proteinExistence type="predicted"/>
<evidence type="ECO:0000313" key="1">
    <source>
        <dbReference type="EMBL" id="KAJ7562382.1"/>
    </source>
</evidence>
<sequence length="140" mass="15811">MILVKTSKLGDIKLLLSPKQGFIENILNNALFVILLEQSNFLKRCLTSDNFYFTCTTERFTNKKKCENCTQPMKCSFNTVLSACKHYGQGCPGFPLESAKVVNHPCSTTSKNGQAILFVLQGSKALYLQPRVKHNLWIFL</sequence>